<evidence type="ECO:0000313" key="1">
    <source>
        <dbReference type="EMBL" id="KTB34602.1"/>
    </source>
</evidence>
<dbReference type="Proteomes" id="UP000054988">
    <property type="component" value="Unassembled WGS sequence"/>
</dbReference>
<feature type="non-terminal residue" evidence="1">
    <location>
        <position position="1"/>
    </location>
</feature>
<sequence length="48" mass="5007">NPPKGSRASRPFLESSEIVPNSLITEVCPIGIVKSSTESSSPPVNPSL</sequence>
<gene>
    <name evidence="1" type="ORF">WG66_12822</name>
</gene>
<dbReference type="EMBL" id="LATX01002057">
    <property type="protein sequence ID" value="KTB34602.1"/>
    <property type="molecule type" value="Genomic_DNA"/>
</dbReference>
<accession>A0A0W0FEA1</accession>
<name>A0A0W0FEA1_MONRR</name>
<evidence type="ECO:0000313" key="2">
    <source>
        <dbReference type="Proteomes" id="UP000054988"/>
    </source>
</evidence>
<proteinExistence type="predicted"/>
<comment type="caution">
    <text evidence="1">The sequence shown here is derived from an EMBL/GenBank/DDBJ whole genome shotgun (WGS) entry which is preliminary data.</text>
</comment>
<organism evidence="1 2">
    <name type="scientific">Moniliophthora roreri</name>
    <name type="common">Frosty pod rot fungus</name>
    <name type="synonym">Monilia roreri</name>
    <dbReference type="NCBI Taxonomy" id="221103"/>
    <lineage>
        <taxon>Eukaryota</taxon>
        <taxon>Fungi</taxon>
        <taxon>Dikarya</taxon>
        <taxon>Basidiomycota</taxon>
        <taxon>Agaricomycotina</taxon>
        <taxon>Agaricomycetes</taxon>
        <taxon>Agaricomycetidae</taxon>
        <taxon>Agaricales</taxon>
        <taxon>Marasmiineae</taxon>
        <taxon>Marasmiaceae</taxon>
        <taxon>Moniliophthora</taxon>
    </lineage>
</organism>
<protein>
    <submittedName>
        <fullName evidence="1">Uncharacterized protein</fullName>
    </submittedName>
</protein>
<dbReference type="AlphaFoldDB" id="A0A0W0FEA1"/>
<reference evidence="1 2" key="1">
    <citation type="submission" date="2015-12" db="EMBL/GenBank/DDBJ databases">
        <title>Draft genome sequence of Moniliophthora roreri, the causal agent of frosty pod rot of cacao.</title>
        <authorList>
            <person name="Aime M.C."/>
            <person name="Diaz-Valderrama J.R."/>
            <person name="Kijpornyongpan T."/>
            <person name="Phillips-Mora W."/>
        </authorList>
    </citation>
    <scope>NUCLEOTIDE SEQUENCE [LARGE SCALE GENOMIC DNA]</scope>
    <source>
        <strain evidence="1 2">MCA 2952</strain>
    </source>
</reference>